<reference evidence="2" key="1">
    <citation type="submission" date="2021-09" db="EMBL/GenBank/DDBJ databases">
        <title>Fulvivirga sp. isolated from coastal sediment.</title>
        <authorList>
            <person name="Yu H."/>
        </authorList>
    </citation>
    <scope>NUCLEOTIDE SEQUENCE</scope>
    <source>
        <strain evidence="2">1062</strain>
    </source>
</reference>
<evidence type="ECO:0000313" key="1">
    <source>
        <dbReference type="EMBL" id="MCA6074896.1"/>
    </source>
</evidence>
<sequence>MKNSVLVILFLFGMIACSDRETESSVETVTEVGLDWKKWKMKREGNYPFREEMYMEVLYSDSLRTLSKTQILDLLGKPDRTNGEYIYYVIDESNLGFWTLNSKSLVFKFTTADSVEWIKLHE</sequence>
<gene>
    <name evidence="1" type="ORF">LDX50_08450</name>
    <name evidence="2" type="ORF">LDX50_14420</name>
    <name evidence="3" type="ORF">LDX50_20140</name>
</gene>
<proteinExistence type="predicted"/>
<keyword evidence="4" id="KW-1185">Reference proteome</keyword>
<name>A0A9X1HSB7_9BACT</name>
<organism evidence="2 4">
    <name type="scientific">Fulvivirga sedimenti</name>
    <dbReference type="NCBI Taxonomy" id="2879465"/>
    <lineage>
        <taxon>Bacteria</taxon>
        <taxon>Pseudomonadati</taxon>
        <taxon>Bacteroidota</taxon>
        <taxon>Cytophagia</taxon>
        <taxon>Cytophagales</taxon>
        <taxon>Fulvivirgaceae</taxon>
        <taxon>Fulvivirga</taxon>
    </lineage>
</organism>
<protein>
    <submittedName>
        <fullName evidence="2">Uncharacterized protein</fullName>
    </submittedName>
</protein>
<dbReference type="Proteomes" id="UP001139409">
    <property type="component" value="Unassembled WGS sequence"/>
</dbReference>
<dbReference type="RefSeq" id="WP_225698006.1">
    <property type="nucleotide sequence ID" value="NZ_JAIXNE010000002.1"/>
</dbReference>
<dbReference type="EMBL" id="JAIXNE010000002">
    <property type="protein sequence ID" value="MCA6074896.1"/>
    <property type="molecule type" value="Genomic_DNA"/>
</dbReference>
<accession>A0A9X1HSB7</accession>
<dbReference type="AlphaFoldDB" id="A0A9X1HSB7"/>
<evidence type="ECO:0000313" key="2">
    <source>
        <dbReference type="EMBL" id="MCA6076073.1"/>
    </source>
</evidence>
<evidence type="ECO:0000313" key="4">
    <source>
        <dbReference type="Proteomes" id="UP001139409"/>
    </source>
</evidence>
<dbReference type="PROSITE" id="PS51257">
    <property type="entry name" value="PROKAR_LIPOPROTEIN"/>
    <property type="match status" value="1"/>
</dbReference>
<comment type="caution">
    <text evidence="2">The sequence shown here is derived from an EMBL/GenBank/DDBJ whole genome shotgun (WGS) entry which is preliminary data.</text>
</comment>
<evidence type="ECO:0000313" key="3">
    <source>
        <dbReference type="EMBL" id="MCA6077201.1"/>
    </source>
</evidence>
<dbReference type="EMBL" id="JAIXNE010000004">
    <property type="protein sequence ID" value="MCA6077201.1"/>
    <property type="molecule type" value="Genomic_DNA"/>
</dbReference>
<dbReference type="EMBL" id="JAIXNE010000003">
    <property type="protein sequence ID" value="MCA6076073.1"/>
    <property type="molecule type" value="Genomic_DNA"/>
</dbReference>